<comment type="caution">
    <text evidence="3">The sequence shown here is derived from an EMBL/GenBank/DDBJ whole genome shotgun (WGS) entry which is preliminary data.</text>
</comment>
<protein>
    <submittedName>
        <fullName evidence="3">Hemerythrin HHE cation binding domain-containing protein</fullName>
    </submittedName>
</protein>
<feature type="compositionally biased region" description="Basic and acidic residues" evidence="1">
    <location>
        <begin position="135"/>
        <end position="154"/>
    </location>
</feature>
<evidence type="ECO:0000259" key="2">
    <source>
        <dbReference type="Pfam" id="PF01814"/>
    </source>
</evidence>
<keyword evidence="4" id="KW-1185">Reference proteome</keyword>
<feature type="compositionally biased region" description="Basic and acidic residues" evidence="1">
    <location>
        <begin position="55"/>
        <end position="75"/>
    </location>
</feature>
<dbReference type="Gene3D" id="1.20.120.520">
    <property type="entry name" value="nmb1532 protein domain like"/>
    <property type="match status" value="1"/>
</dbReference>
<evidence type="ECO:0000256" key="1">
    <source>
        <dbReference type="SAM" id="MobiDB-lite"/>
    </source>
</evidence>
<proteinExistence type="predicted"/>
<dbReference type="Pfam" id="PF01814">
    <property type="entry name" value="Hemerythrin"/>
    <property type="match status" value="1"/>
</dbReference>
<organism evidence="3 4">
    <name type="scientific">Saccharothrix saharensis</name>
    <dbReference type="NCBI Taxonomy" id="571190"/>
    <lineage>
        <taxon>Bacteria</taxon>
        <taxon>Bacillati</taxon>
        <taxon>Actinomycetota</taxon>
        <taxon>Actinomycetes</taxon>
        <taxon>Pseudonocardiales</taxon>
        <taxon>Pseudonocardiaceae</taxon>
        <taxon>Saccharothrix</taxon>
    </lineage>
</organism>
<dbReference type="Proteomes" id="UP000316628">
    <property type="component" value="Unassembled WGS sequence"/>
</dbReference>
<dbReference type="OrthoDB" id="5183396at2"/>
<feature type="region of interest" description="Disordered" evidence="1">
    <location>
        <begin position="135"/>
        <end position="181"/>
    </location>
</feature>
<feature type="domain" description="Hemerythrin-like" evidence="2">
    <location>
        <begin position="4"/>
        <end position="116"/>
    </location>
</feature>
<dbReference type="PANTHER" id="PTHR35585">
    <property type="entry name" value="HHE DOMAIN PROTEIN (AFU_ORTHOLOGUE AFUA_4G00730)"/>
    <property type="match status" value="1"/>
</dbReference>
<dbReference type="RefSeq" id="WP_141976793.1">
    <property type="nucleotide sequence ID" value="NZ_VFPP01000001.1"/>
</dbReference>
<reference evidence="3 4" key="1">
    <citation type="submission" date="2019-06" db="EMBL/GenBank/DDBJ databases">
        <title>Sequencing the genomes of 1000 actinobacteria strains.</title>
        <authorList>
            <person name="Klenk H.-P."/>
        </authorList>
    </citation>
    <scope>NUCLEOTIDE SEQUENCE [LARGE SCALE GENOMIC DNA]</scope>
    <source>
        <strain evidence="3 4">DSM 45456</strain>
    </source>
</reference>
<gene>
    <name evidence="3" type="ORF">FHX81_1771</name>
</gene>
<evidence type="ECO:0000313" key="4">
    <source>
        <dbReference type="Proteomes" id="UP000316628"/>
    </source>
</evidence>
<feature type="region of interest" description="Disordered" evidence="1">
    <location>
        <begin position="54"/>
        <end position="90"/>
    </location>
</feature>
<sequence length="181" mass="20157">MPDVVDLIMQDHREVERLFAELKDHPEKRPLLVPVLVSVLTAHSRAEEAEVYPVAKDEAGETEEVEHSQEEHAEAEQLLGKLAGTDPTSPAFDDVLRELVESVTHHVEEEESSVLPGMRERLDDRRREELGRAFAESRARHMGDRPGEATRDELLAQARNAGVSGASGMSKAQLEKELHAS</sequence>
<evidence type="ECO:0000313" key="3">
    <source>
        <dbReference type="EMBL" id="TQM79463.1"/>
    </source>
</evidence>
<dbReference type="AlphaFoldDB" id="A0A543J9E9"/>
<name>A0A543J9E9_9PSEU</name>
<dbReference type="InterPro" id="IPR012312">
    <property type="entry name" value="Hemerythrin-like"/>
</dbReference>
<dbReference type="EMBL" id="VFPP01000001">
    <property type="protein sequence ID" value="TQM79463.1"/>
    <property type="molecule type" value="Genomic_DNA"/>
</dbReference>
<accession>A0A543J9E9</accession>
<dbReference type="PANTHER" id="PTHR35585:SF1">
    <property type="entry name" value="HHE DOMAIN PROTEIN (AFU_ORTHOLOGUE AFUA_4G00730)"/>
    <property type="match status" value="1"/>
</dbReference>